<feature type="domain" description="FAD/NAD(P)-binding" evidence="13">
    <location>
        <begin position="128"/>
        <end position="498"/>
    </location>
</feature>
<keyword evidence="9" id="KW-0520">NAD</keyword>
<dbReference type="AlphaFoldDB" id="A0ABD2Q9X7"/>
<keyword evidence="7" id="KW-0809">Transit peptide</keyword>
<comment type="cofactor">
    <cofactor evidence="1">
        <name>FAD</name>
        <dbReference type="ChEBI" id="CHEBI:57692"/>
    </cofactor>
</comment>
<dbReference type="SMART" id="SM01353">
    <property type="entry name" value="AIF_C"/>
    <property type="match status" value="1"/>
</dbReference>
<dbReference type="GO" id="GO:0016491">
    <property type="term" value="F:oxidoreductase activity"/>
    <property type="evidence" value="ECO:0007669"/>
    <property type="project" value="UniProtKB-KW"/>
</dbReference>
<keyword evidence="12" id="KW-1133">Transmembrane helix</keyword>
<dbReference type="SUPFAM" id="SSF51905">
    <property type="entry name" value="FAD/NAD(P)-binding domain"/>
    <property type="match status" value="2"/>
</dbReference>
<evidence type="ECO:0000256" key="2">
    <source>
        <dbReference type="ARBA" id="ARBA00004173"/>
    </source>
</evidence>
<gene>
    <name evidence="15" type="primary">AIFM1</name>
    <name evidence="15" type="ORF">Ciccas_005829</name>
</gene>
<comment type="catalytic activity">
    <reaction evidence="11">
        <text>A + NADH + H(+) = AH2 + NAD(+)</text>
        <dbReference type="Rhea" id="RHEA:11356"/>
        <dbReference type="ChEBI" id="CHEBI:13193"/>
        <dbReference type="ChEBI" id="CHEBI:15378"/>
        <dbReference type="ChEBI" id="CHEBI:17499"/>
        <dbReference type="ChEBI" id="CHEBI:57540"/>
        <dbReference type="ChEBI" id="CHEBI:57945"/>
    </reaction>
</comment>
<comment type="similarity">
    <text evidence="3">Belongs to the FAD-dependent oxidoreductase family.</text>
</comment>
<dbReference type="Pfam" id="PF07992">
    <property type="entry name" value="Pyr_redox_2"/>
    <property type="match status" value="1"/>
</dbReference>
<evidence type="ECO:0000256" key="9">
    <source>
        <dbReference type="ARBA" id="ARBA00023027"/>
    </source>
</evidence>
<evidence type="ECO:0000259" key="13">
    <source>
        <dbReference type="Pfam" id="PF07992"/>
    </source>
</evidence>
<keyword evidence="4" id="KW-0285">Flavoprotein</keyword>
<evidence type="ECO:0000256" key="3">
    <source>
        <dbReference type="ARBA" id="ARBA00006442"/>
    </source>
</evidence>
<dbReference type="PANTHER" id="PTHR43557">
    <property type="entry name" value="APOPTOSIS-INDUCING FACTOR 1"/>
    <property type="match status" value="1"/>
</dbReference>
<evidence type="ECO:0000256" key="7">
    <source>
        <dbReference type="ARBA" id="ARBA00022946"/>
    </source>
</evidence>
<evidence type="ECO:0000256" key="4">
    <source>
        <dbReference type="ARBA" id="ARBA00022630"/>
    </source>
</evidence>
<comment type="subcellular location">
    <subcellularLocation>
        <location evidence="2">Mitochondrion</location>
    </subcellularLocation>
</comment>
<keyword evidence="12" id="KW-0812">Transmembrane</keyword>
<dbReference type="EMBL" id="JBJKFK010000728">
    <property type="protein sequence ID" value="KAL3315536.1"/>
    <property type="molecule type" value="Genomic_DNA"/>
</dbReference>
<keyword evidence="6" id="KW-0274">FAD</keyword>
<organism evidence="15 16">
    <name type="scientific">Cichlidogyrus casuarinus</name>
    <dbReference type="NCBI Taxonomy" id="1844966"/>
    <lineage>
        <taxon>Eukaryota</taxon>
        <taxon>Metazoa</taxon>
        <taxon>Spiralia</taxon>
        <taxon>Lophotrochozoa</taxon>
        <taxon>Platyhelminthes</taxon>
        <taxon>Monogenea</taxon>
        <taxon>Monopisthocotylea</taxon>
        <taxon>Dactylogyridea</taxon>
        <taxon>Ancyrocephalidae</taxon>
        <taxon>Cichlidogyrus</taxon>
    </lineage>
</organism>
<dbReference type="PANTHER" id="PTHR43557:SF4">
    <property type="entry name" value="APOPTOSIS-INDUCING FACTOR 1, MITOCHONDRIAL"/>
    <property type="match status" value="1"/>
</dbReference>
<protein>
    <submittedName>
        <fullName evidence="15">Apoptosis-inducing factor 1, mitochondrial</fullName>
    </submittedName>
</protein>
<evidence type="ECO:0000313" key="16">
    <source>
        <dbReference type="Proteomes" id="UP001626550"/>
    </source>
</evidence>
<proteinExistence type="inferred from homology"/>
<dbReference type="InterPro" id="IPR050446">
    <property type="entry name" value="FAD-oxidoreductase/Apoptosis"/>
</dbReference>
<dbReference type="Pfam" id="PF14721">
    <property type="entry name" value="AIF_C"/>
    <property type="match status" value="1"/>
</dbReference>
<dbReference type="GO" id="GO:0005739">
    <property type="term" value="C:mitochondrion"/>
    <property type="evidence" value="ECO:0007669"/>
    <property type="project" value="UniProtKB-SubCell"/>
</dbReference>
<keyword evidence="10" id="KW-0496">Mitochondrion</keyword>
<evidence type="ECO:0000256" key="11">
    <source>
        <dbReference type="ARBA" id="ARBA00047786"/>
    </source>
</evidence>
<evidence type="ECO:0000256" key="10">
    <source>
        <dbReference type="ARBA" id="ARBA00023128"/>
    </source>
</evidence>
<keyword evidence="5" id="KW-0053">Apoptosis</keyword>
<keyword evidence="12" id="KW-0472">Membrane</keyword>
<evidence type="ECO:0000256" key="12">
    <source>
        <dbReference type="SAM" id="Phobius"/>
    </source>
</evidence>
<feature type="transmembrane region" description="Helical" evidence="12">
    <location>
        <begin position="44"/>
        <end position="67"/>
    </location>
</feature>
<evidence type="ECO:0000256" key="6">
    <source>
        <dbReference type="ARBA" id="ARBA00022827"/>
    </source>
</evidence>
<evidence type="ECO:0000256" key="5">
    <source>
        <dbReference type="ARBA" id="ARBA00022703"/>
    </source>
</evidence>
<dbReference type="GO" id="GO:0006915">
    <property type="term" value="P:apoptotic process"/>
    <property type="evidence" value="ECO:0007669"/>
    <property type="project" value="UniProtKB-KW"/>
</dbReference>
<dbReference type="PRINTS" id="PR00368">
    <property type="entry name" value="FADPNR"/>
</dbReference>
<keyword evidence="16" id="KW-1185">Reference proteome</keyword>
<dbReference type="InterPro" id="IPR029324">
    <property type="entry name" value="AIF_C"/>
</dbReference>
<dbReference type="InterPro" id="IPR016156">
    <property type="entry name" value="FAD/NAD-linked_Rdtase_dimer_sf"/>
</dbReference>
<evidence type="ECO:0000313" key="15">
    <source>
        <dbReference type="EMBL" id="KAL3315536.1"/>
    </source>
</evidence>
<keyword evidence="8" id="KW-0560">Oxidoreductase</keyword>
<dbReference type="PRINTS" id="PR00411">
    <property type="entry name" value="PNDRDTASEI"/>
</dbReference>
<comment type="caution">
    <text evidence="15">The sequence shown here is derived from an EMBL/GenBank/DDBJ whole genome shotgun (WGS) entry which is preliminary data.</text>
</comment>
<evidence type="ECO:0000256" key="1">
    <source>
        <dbReference type="ARBA" id="ARBA00001974"/>
    </source>
</evidence>
<dbReference type="Proteomes" id="UP001626550">
    <property type="component" value="Unassembled WGS sequence"/>
</dbReference>
<dbReference type="InterPro" id="IPR023753">
    <property type="entry name" value="FAD/NAD-binding_dom"/>
</dbReference>
<dbReference type="Gene3D" id="3.50.50.60">
    <property type="entry name" value="FAD/NAD(P)-binding domain"/>
    <property type="match status" value="2"/>
</dbReference>
<sequence>MNQIRSRLWKPSLLKQLTCLKSVTGLESVSRRQYSSEGGTGRNFGGILPAAVGICAFGGIMGVYYYLEKPQYALSDKELKNLSISLEKSQLTNQTNEKKEEQELPDSEIFPPAYVNENQPQFPTHVPYLIIGAGTAGISAAKAIRASDSRANVLIVGGDLETEGAAVWVEPSEKNGEKQLKQPPPYLRPPLSKDLWRRNEERRRMLLDPEGNMRKHSWIFFEPESYFVDPENLNMLNYGAIGLHKGDPVVALSPETRIATLKSGREIKYDYCLIATGSQPRHLKAADRCSKTETDLVQDGKVSYFRSIYDFKRLEEKTARYCSTGGKVLIVGGGFLGCELASSLRAFASKQDTDKLQVVHMYRESVPMSNVLPTDLASFVSRFEMSKKVDLIPSSDLVSVEKLSDSDQVRVRYRHSHSGGGSSLEDITVDHIICAVGVEACVNLADGANLEVDKAHGGYLVNAEMESRSGIYAAGDCASYWDPVLNCRRRVEHLNFAEETGTLAGKNMAAARISSDPEYTLNKDPNAWELRESSKYHFQSSLWSNMGPGISWDAIGHVDSRNLETYAFYAKPSNETAIDQQKMQIKSADESNLGPGVIFYVTPKMKRLVGILLWNLPEDIYEEEKHSAPSRLNLARSILAKKMLFDRKTLERDLQSLARDFDLYGDINKDYQELKELLKDTETKSDTDTN</sequence>
<dbReference type="Gene3D" id="3.30.390.30">
    <property type="match status" value="1"/>
</dbReference>
<dbReference type="SUPFAM" id="SSF55424">
    <property type="entry name" value="FAD/NAD-linked reductases, dimerisation (C-terminal) domain"/>
    <property type="match status" value="1"/>
</dbReference>
<reference evidence="15 16" key="1">
    <citation type="submission" date="2024-11" db="EMBL/GenBank/DDBJ databases">
        <title>Adaptive evolution of stress response genes in parasites aligns with host niche diversity.</title>
        <authorList>
            <person name="Hahn C."/>
            <person name="Resl P."/>
        </authorList>
    </citation>
    <scope>NUCLEOTIDE SEQUENCE [LARGE SCALE GENOMIC DNA]</scope>
    <source>
        <strain evidence="15">EGGRZ-B1_66</strain>
        <tissue evidence="15">Body</tissue>
    </source>
</reference>
<evidence type="ECO:0000259" key="14">
    <source>
        <dbReference type="Pfam" id="PF14721"/>
    </source>
</evidence>
<dbReference type="InterPro" id="IPR036188">
    <property type="entry name" value="FAD/NAD-bd_sf"/>
</dbReference>
<accession>A0ABD2Q9X7</accession>
<name>A0ABD2Q9X7_9PLAT</name>
<feature type="domain" description="Mitochondrial apoptosis-inducing factor C-terminal" evidence="14">
    <location>
        <begin position="534"/>
        <end position="581"/>
    </location>
</feature>
<evidence type="ECO:0000256" key="8">
    <source>
        <dbReference type="ARBA" id="ARBA00023002"/>
    </source>
</evidence>